<dbReference type="InterPro" id="IPR040701">
    <property type="entry name" value="Bact_RF_family2"/>
</dbReference>
<protein>
    <recommendedName>
        <fullName evidence="4">Peptide chain release factor 1</fullName>
    </recommendedName>
</protein>
<keyword evidence="1" id="KW-0175">Coiled coil</keyword>
<evidence type="ECO:0008006" key="4">
    <source>
        <dbReference type="Google" id="ProtNLM"/>
    </source>
</evidence>
<name>A0A5C4LY04_9PSEU</name>
<gene>
    <name evidence="2" type="ORF">FG385_20605</name>
</gene>
<keyword evidence="3" id="KW-1185">Reference proteome</keyword>
<comment type="caution">
    <text evidence="2">The sequence shown here is derived from an EMBL/GenBank/DDBJ whole genome shotgun (WGS) entry which is preliminary data.</text>
</comment>
<dbReference type="RefSeq" id="WP_139098400.1">
    <property type="nucleotide sequence ID" value="NZ_VDFW01000018.1"/>
</dbReference>
<feature type="coiled-coil region" evidence="1">
    <location>
        <begin position="24"/>
        <end position="51"/>
    </location>
</feature>
<dbReference type="OrthoDB" id="5179393at2"/>
<accession>A0A5C4LY04</accession>
<dbReference type="EMBL" id="VDFW01000018">
    <property type="protein sequence ID" value="TNC23760.1"/>
    <property type="molecule type" value="Genomic_DNA"/>
</dbReference>
<organism evidence="2 3">
    <name type="scientific">Amycolatopsis alkalitolerans</name>
    <dbReference type="NCBI Taxonomy" id="2547244"/>
    <lineage>
        <taxon>Bacteria</taxon>
        <taxon>Bacillati</taxon>
        <taxon>Actinomycetota</taxon>
        <taxon>Actinomycetes</taxon>
        <taxon>Pseudonocardiales</taxon>
        <taxon>Pseudonocardiaceae</taxon>
        <taxon>Amycolatopsis</taxon>
    </lineage>
</organism>
<dbReference type="Gene3D" id="3.30.420.60">
    <property type="entry name" value="eRF1 domain 2"/>
    <property type="match status" value="1"/>
</dbReference>
<evidence type="ECO:0000313" key="3">
    <source>
        <dbReference type="Proteomes" id="UP000305546"/>
    </source>
</evidence>
<reference evidence="2 3" key="1">
    <citation type="submission" date="2019-06" db="EMBL/GenBank/DDBJ databases">
        <title>Amycolatopsis alkalitolerans sp. nov., isolated from Gastrodia elata Blume.</title>
        <authorList>
            <person name="Narsing Rao M.P."/>
            <person name="Li W.J."/>
        </authorList>
    </citation>
    <scope>NUCLEOTIDE SEQUENCE [LARGE SCALE GENOMIC DNA]</scope>
    <source>
        <strain evidence="2 3">SYSUP0005</strain>
    </source>
</reference>
<dbReference type="AlphaFoldDB" id="A0A5C4LY04"/>
<dbReference type="InterPro" id="IPR042226">
    <property type="entry name" value="eFR1_2_sf"/>
</dbReference>
<proteinExistence type="predicted"/>
<sequence>MDTSWLRPVTEADGPFASVHMDESHDTEDAMKQLDLRLREVETELAAQGADPQTVAAVVAAVRDSRPPAGKAGRGVIAARGSVLVNRRLAGPPATPEVRFSPLPYLVPLAVHTDEWPPYVVAAVDRVGAEIAEHGPGKPRTHVVRGADHPVHKVRGGGTAHREIQKHTEETTRQNLAETAREIAKTAERTAAAFVFLAGEVQSRSAVRELLPEALRPITVEVGTGDDRRIQEALTGHQLAGLDEVAAEFRAESGRTPGRAVAGLDAVTTALTEANVATLLVASPGDATVFTGRRPADVAVGKSGLDAPVARRADEALPFAAVATGADLAVLDERLDLWEGFGALLRHT</sequence>
<dbReference type="Pfam" id="PF18844">
    <property type="entry name" value="baeRF_family2"/>
    <property type="match status" value="1"/>
</dbReference>
<dbReference type="Proteomes" id="UP000305546">
    <property type="component" value="Unassembled WGS sequence"/>
</dbReference>
<evidence type="ECO:0000256" key="1">
    <source>
        <dbReference type="SAM" id="Coils"/>
    </source>
</evidence>
<evidence type="ECO:0000313" key="2">
    <source>
        <dbReference type="EMBL" id="TNC23760.1"/>
    </source>
</evidence>